<accession>A0ABQ8P6U4</accession>
<feature type="compositionally biased region" description="Basic and acidic residues" evidence="1">
    <location>
        <begin position="248"/>
        <end position="263"/>
    </location>
</feature>
<feature type="compositionally biased region" description="Basic and acidic residues" evidence="1">
    <location>
        <begin position="306"/>
        <end position="316"/>
    </location>
</feature>
<proteinExistence type="predicted"/>
<organism evidence="2 3">
    <name type="scientific">Cryptosporidium canis</name>
    <dbReference type="NCBI Taxonomy" id="195482"/>
    <lineage>
        <taxon>Eukaryota</taxon>
        <taxon>Sar</taxon>
        <taxon>Alveolata</taxon>
        <taxon>Apicomplexa</taxon>
        <taxon>Conoidasida</taxon>
        <taxon>Coccidia</taxon>
        <taxon>Eucoccidiorida</taxon>
        <taxon>Eimeriorina</taxon>
        <taxon>Cryptosporidiidae</taxon>
        <taxon>Cryptosporidium</taxon>
    </lineage>
</organism>
<protein>
    <recommendedName>
        <fullName evidence="4">DNA polymerase delta subunit 3</fullName>
    </recommendedName>
</protein>
<sequence>MYREQFQILESLLGRSAEQEIWSIYSLCNHSSKFGGLDECRDILRLFVKYLQDEGRTCLRGTELVYLRMGDVSSDEVKYQLVFESDLLSSGMESGSSNLYGIVSKRVDSSVGTYNDVLVNTSQFASECEDINKLILAKNILPNSLWSSKFSGIYNTESYLHRDLNGAASLPISLDQSDMRCKTEPYPVLFKDENPKLSINGEGQNSDGRHGNEVMNSGTSTDPYPKKNELGDGGIGIDRVGAGASDKGLNKEKASDQMIDEPKSLFNDDDDDEGSGDRDVDMGCLGESAQMDDSRSKSVKRRKTSKPKDREDSKENVVDFDPLEVEPIKYSKVKREKMYKDAKTGYLVVEDDVDFVMEKENKVLEQAEGSVQLADSSRTRKAVRGKKSQTLNSSTSKQQTLTSFFKIIKPSDTTK</sequence>
<gene>
    <name evidence="2" type="ORF">OJ252_2673</name>
</gene>
<evidence type="ECO:0008006" key="4">
    <source>
        <dbReference type="Google" id="ProtNLM"/>
    </source>
</evidence>
<feature type="region of interest" description="Disordered" evidence="1">
    <location>
        <begin position="371"/>
        <end position="397"/>
    </location>
</feature>
<evidence type="ECO:0000256" key="1">
    <source>
        <dbReference type="SAM" id="MobiDB-lite"/>
    </source>
</evidence>
<feature type="compositionally biased region" description="Polar residues" evidence="1">
    <location>
        <begin position="388"/>
        <end position="397"/>
    </location>
</feature>
<keyword evidence="3" id="KW-1185">Reference proteome</keyword>
<comment type="caution">
    <text evidence="2">The sequence shown here is derived from an EMBL/GenBank/DDBJ whole genome shotgun (WGS) entry which is preliminary data.</text>
</comment>
<dbReference type="Proteomes" id="UP001071777">
    <property type="component" value="Unassembled WGS sequence"/>
</dbReference>
<name>A0ABQ8P6U4_9CRYT</name>
<feature type="region of interest" description="Disordered" evidence="1">
    <location>
        <begin position="192"/>
        <end position="316"/>
    </location>
</feature>
<evidence type="ECO:0000313" key="2">
    <source>
        <dbReference type="EMBL" id="KAJ1607953.1"/>
    </source>
</evidence>
<dbReference type="EMBL" id="JAPCXB010000109">
    <property type="protein sequence ID" value="KAJ1607953.1"/>
    <property type="molecule type" value="Genomic_DNA"/>
</dbReference>
<evidence type="ECO:0000313" key="3">
    <source>
        <dbReference type="Proteomes" id="UP001071777"/>
    </source>
</evidence>
<reference evidence="2" key="1">
    <citation type="submission" date="2022-10" db="EMBL/GenBank/DDBJ databases">
        <title>Adaptive evolution leads to modifications in subtelomeric GC content in a zoonotic Cryptosporidium species.</title>
        <authorList>
            <person name="Li J."/>
            <person name="Feng Y."/>
            <person name="Xiao L."/>
        </authorList>
    </citation>
    <scope>NUCLEOTIDE SEQUENCE</scope>
    <source>
        <strain evidence="2">25894</strain>
    </source>
</reference>